<feature type="signal peptide" evidence="2">
    <location>
        <begin position="1"/>
        <end position="25"/>
    </location>
</feature>
<keyword evidence="1" id="KW-0812">Transmembrane</keyword>
<evidence type="ECO:0000313" key="3">
    <source>
        <dbReference type="EMBL" id="KCV70571.1"/>
    </source>
</evidence>
<sequence length="166" mass="17981">MRSSSLPMALMLATVFVGALGTAAAQNFYDGEPWKNYVHLIGPLPVSKFVKDPSPCSSIGLNVRERYIEEHCTWGRNEASEICAEQCYNYIYDVLNCQVFDGLRGECFAGLETMRIRCAAEAPESFATHAADGTRFTCSDGFSIRAGAQSVAAVAALAAAIMAYLM</sequence>
<evidence type="ECO:0000256" key="1">
    <source>
        <dbReference type="SAM" id="Phobius"/>
    </source>
</evidence>
<keyword evidence="1" id="KW-1133">Transmembrane helix</keyword>
<dbReference type="Proteomes" id="UP000030693">
    <property type="component" value="Unassembled WGS sequence"/>
</dbReference>
<feature type="chain" id="PRO_5001566205" description="Folate receptor-like domain-containing protein" evidence="2">
    <location>
        <begin position="26"/>
        <end position="166"/>
    </location>
</feature>
<gene>
    <name evidence="3" type="ORF">H696_02917</name>
</gene>
<protein>
    <recommendedName>
        <fullName evidence="5">Folate receptor-like domain-containing protein</fullName>
    </recommendedName>
</protein>
<evidence type="ECO:0000313" key="4">
    <source>
        <dbReference type="Proteomes" id="UP000030693"/>
    </source>
</evidence>
<organism evidence="3">
    <name type="scientific">Fonticula alba</name>
    <name type="common">Slime mold</name>
    <dbReference type="NCBI Taxonomy" id="691883"/>
    <lineage>
        <taxon>Eukaryota</taxon>
        <taxon>Rotosphaerida</taxon>
        <taxon>Fonticulaceae</taxon>
        <taxon>Fonticula</taxon>
    </lineage>
</organism>
<keyword evidence="2" id="KW-0732">Signal</keyword>
<dbReference type="AlphaFoldDB" id="A0A058Z904"/>
<keyword evidence="4" id="KW-1185">Reference proteome</keyword>
<dbReference type="EMBL" id="KB932204">
    <property type="protein sequence ID" value="KCV70571.1"/>
    <property type="molecule type" value="Genomic_DNA"/>
</dbReference>
<evidence type="ECO:0000256" key="2">
    <source>
        <dbReference type="SAM" id="SignalP"/>
    </source>
</evidence>
<dbReference type="GeneID" id="20527642"/>
<dbReference type="RefSeq" id="XP_009495087.1">
    <property type="nucleotide sequence ID" value="XM_009496812.1"/>
</dbReference>
<feature type="transmembrane region" description="Helical" evidence="1">
    <location>
        <begin position="146"/>
        <end position="165"/>
    </location>
</feature>
<reference evidence="3" key="1">
    <citation type="submission" date="2013-04" db="EMBL/GenBank/DDBJ databases">
        <title>The Genome Sequence of Fonticula alba ATCC 38817.</title>
        <authorList>
            <consortium name="The Broad Institute Genomics Platform"/>
            <person name="Russ C."/>
            <person name="Cuomo C."/>
            <person name="Burger G."/>
            <person name="Gray M.W."/>
            <person name="Holland P.W.H."/>
            <person name="King N."/>
            <person name="Lang F.B.F."/>
            <person name="Roger A.J."/>
            <person name="Ruiz-Trillo I."/>
            <person name="Brown M."/>
            <person name="Walker B."/>
            <person name="Young S."/>
            <person name="Zeng Q."/>
            <person name="Gargeya S."/>
            <person name="Fitzgerald M."/>
            <person name="Haas B."/>
            <person name="Abouelleil A."/>
            <person name="Allen A.W."/>
            <person name="Alvarado L."/>
            <person name="Arachchi H.M."/>
            <person name="Berlin A.M."/>
            <person name="Chapman S.B."/>
            <person name="Gainer-Dewar J."/>
            <person name="Goldberg J."/>
            <person name="Griggs A."/>
            <person name="Gujja S."/>
            <person name="Hansen M."/>
            <person name="Howarth C."/>
            <person name="Imamovic A."/>
            <person name="Ireland A."/>
            <person name="Larimer J."/>
            <person name="McCowan C."/>
            <person name="Murphy C."/>
            <person name="Pearson M."/>
            <person name="Poon T.W."/>
            <person name="Priest M."/>
            <person name="Roberts A."/>
            <person name="Saif S."/>
            <person name="Shea T."/>
            <person name="Sisk P."/>
            <person name="Sykes S."/>
            <person name="Wortman J."/>
            <person name="Nusbaum C."/>
            <person name="Birren B."/>
        </authorList>
    </citation>
    <scope>NUCLEOTIDE SEQUENCE [LARGE SCALE GENOMIC DNA]</scope>
    <source>
        <strain evidence="3">ATCC 38817</strain>
    </source>
</reference>
<keyword evidence="1" id="KW-0472">Membrane</keyword>
<proteinExistence type="predicted"/>
<accession>A0A058Z904</accession>
<evidence type="ECO:0008006" key="5">
    <source>
        <dbReference type="Google" id="ProtNLM"/>
    </source>
</evidence>
<name>A0A058Z904_FONAL</name>